<dbReference type="GO" id="GO:0004045">
    <property type="term" value="F:peptidyl-tRNA hydrolase activity"/>
    <property type="evidence" value="ECO:0007669"/>
    <property type="project" value="UniProtKB-UniRule"/>
</dbReference>
<dbReference type="Pfam" id="PF01195">
    <property type="entry name" value="Pept_tRNA_hydro"/>
    <property type="match status" value="1"/>
</dbReference>
<dbReference type="PANTHER" id="PTHR17224">
    <property type="entry name" value="PEPTIDYL-TRNA HYDROLASE"/>
    <property type="match status" value="1"/>
</dbReference>
<name>A0A5C5B775_9MICO</name>
<evidence type="ECO:0000256" key="2">
    <source>
        <dbReference type="ARBA" id="ARBA00022555"/>
    </source>
</evidence>
<comment type="catalytic activity">
    <reaction evidence="6 8 9">
        <text>an N-acyl-L-alpha-aminoacyl-tRNA + H2O = an N-acyl-L-amino acid + a tRNA + H(+)</text>
        <dbReference type="Rhea" id="RHEA:54448"/>
        <dbReference type="Rhea" id="RHEA-COMP:10123"/>
        <dbReference type="Rhea" id="RHEA-COMP:13883"/>
        <dbReference type="ChEBI" id="CHEBI:15377"/>
        <dbReference type="ChEBI" id="CHEBI:15378"/>
        <dbReference type="ChEBI" id="CHEBI:59874"/>
        <dbReference type="ChEBI" id="CHEBI:78442"/>
        <dbReference type="ChEBI" id="CHEBI:138191"/>
        <dbReference type="EC" id="3.1.1.29"/>
    </reaction>
</comment>
<dbReference type="InterPro" id="IPR036416">
    <property type="entry name" value="Pept_tRNA_hydro_sf"/>
</dbReference>
<dbReference type="RefSeq" id="WP_139987937.1">
    <property type="nucleotide sequence ID" value="NZ_VENP01000105.1"/>
</dbReference>
<reference evidence="11 12" key="1">
    <citation type="submission" date="2019-06" db="EMBL/GenBank/DDBJ databases">
        <title>Draft genome sequence of Miniimonas arenae KCTC 19750T isolated from sea sand.</title>
        <authorList>
            <person name="Park S.-J."/>
        </authorList>
    </citation>
    <scope>NUCLEOTIDE SEQUENCE [LARGE SCALE GENOMIC DNA]</scope>
    <source>
        <strain evidence="11 12">KCTC 19750</strain>
    </source>
</reference>
<dbReference type="PROSITE" id="PS01196">
    <property type="entry name" value="PEPT_TRNA_HYDROL_2"/>
    <property type="match status" value="1"/>
</dbReference>
<dbReference type="FunFam" id="3.40.50.1470:FF:000001">
    <property type="entry name" value="Peptidyl-tRNA hydrolase"/>
    <property type="match status" value="1"/>
</dbReference>
<evidence type="ECO:0000256" key="10">
    <source>
        <dbReference type="RuleBase" id="RU004320"/>
    </source>
</evidence>
<sequence>MSQPWLVVGLGNPGPKYAGNRHNVGAMVLDVLAGRIGASFTQHKARAAVLDGRLGTLPGGAPGPRVILARPATYMNTSGGPVAALAQFYGIDAENLLVVHDELDIPEHQIRLKRGGGEGGHNGLRSISSALGTKDYARLRIGVGRPPGRQDPADFVLSDWPASARAEVGVTLELAADAVTDVVTQGLLSAQNTWNAKG</sequence>
<evidence type="ECO:0000256" key="8">
    <source>
        <dbReference type="HAMAP-Rule" id="MF_00083"/>
    </source>
</evidence>
<dbReference type="PANTHER" id="PTHR17224:SF1">
    <property type="entry name" value="PEPTIDYL-TRNA HYDROLASE"/>
    <property type="match status" value="1"/>
</dbReference>
<comment type="subcellular location">
    <subcellularLocation>
        <location evidence="8">Cytoplasm</location>
    </subcellularLocation>
</comment>
<keyword evidence="12" id="KW-1185">Reference proteome</keyword>
<dbReference type="GO" id="GO:0005737">
    <property type="term" value="C:cytoplasm"/>
    <property type="evidence" value="ECO:0007669"/>
    <property type="project" value="UniProtKB-SubCell"/>
</dbReference>
<keyword evidence="4 8" id="KW-0694">RNA-binding</keyword>
<evidence type="ECO:0000256" key="6">
    <source>
        <dbReference type="ARBA" id="ARBA00048707"/>
    </source>
</evidence>
<protein>
    <recommendedName>
        <fullName evidence="7 8">Peptidyl-tRNA hydrolase</fullName>
        <shortName evidence="8">Pth</shortName>
        <ecNumber evidence="1 8">3.1.1.29</ecNumber>
    </recommendedName>
</protein>
<dbReference type="InterPro" id="IPR018171">
    <property type="entry name" value="Pept_tRNA_hydro_CS"/>
</dbReference>
<accession>A0A5C5B775</accession>
<feature type="binding site" evidence="8">
    <location>
        <position position="76"/>
    </location>
    <ligand>
        <name>tRNA</name>
        <dbReference type="ChEBI" id="CHEBI:17843"/>
    </ligand>
</feature>
<proteinExistence type="inferred from homology"/>
<dbReference type="PROSITE" id="PS01195">
    <property type="entry name" value="PEPT_TRNA_HYDROL_1"/>
    <property type="match status" value="1"/>
</dbReference>
<evidence type="ECO:0000256" key="5">
    <source>
        <dbReference type="ARBA" id="ARBA00038063"/>
    </source>
</evidence>
<dbReference type="GO" id="GO:0072344">
    <property type="term" value="P:rescue of stalled ribosome"/>
    <property type="evidence" value="ECO:0007669"/>
    <property type="project" value="UniProtKB-UniRule"/>
</dbReference>
<comment type="subunit">
    <text evidence="8">Monomer.</text>
</comment>
<evidence type="ECO:0000256" key="4">
    <source>
        <dbReference type="ARBA" id="ARBA00022884"/>
    </source>
</evidence>
<dbReference type="NCBIfam" id="TIGR00447">
    <property type="entry name" value="pth"/>
    <property type="match status" value="1"/>
</dbReference>
<feature type="binding site" evidence="8">
    <location>
        <position position="74"/>
    </location>
    <ligand>
        <name>tRNA</name>
        <dbReference type="ChEBI" id="CHEBI:17843"/>
    </ligand>
</feature>
<comment type="function">
    <text evidence="8">Catalyzes the release of premature peptidyl moieties from peptidyl-tRNA molecules trapped in stalled 50S ribosomal subunits, and thus maintains levels of free tRNAs and 50S ribosomes.</text>
</comment>
<dbReference type="GO" id="GO:0006515">
    <property type="term" value="P:protein quality control for misfolded or incompletely synthesized proteins"/>
    <property type="evidence" value="ECO:0007669"/>
    <property type="project" value="UniProtKB-UniRule"/>
</dbReference>
<dbReference type="SUPFAM" id="SSF53178">
    <property type="entry name" value="Peptidyl-tRNA hydrolase-like"/>
    <property type="match status" value="1"/>
</dbReference>
<comment type="caution">
    <text evidence="11">The sequence shown here is derived from an EMBL/GenBank/DDBJ whole genome shotgun (WGS) entry which is preliminary data.</text>
</comment>
<keyword evidence="3 8" id="KW-0378">Hydrolase</keyword>
<feature type="site" description="Stabilizes the basic form of H active site to accept a proton" evidence="8">
    <location>
        <position position="101"/>
    </location>
</feature>
<comment type="function">
    <text evidence="8">Hydrolyzes ribosome-free peptidyl-tRNAs (with 1 or more amino acids incorporated), which drop off the ribosome during protein synthesis, or as a result of ribosome stalling.</text>
</comment>
<comment type="similarity">
    <text evidence="5 8 10">Belongs to the PTH family.</text>
</comment>
<dbReference type="OrthoDB" id="9800507at2"/>
<evidence type="ECO:0000256" key="7">
    <source>
        <dbReference type="ARBA" id="ARBA00050038"/>
    </source>
</evidence>
<dbReference type="EMBL" id="VENP01000105">
    <property type="protein sequence ID" value="TNU72823.1"/>
    <property type="molecule type" value="Genomic_DNA"/>
</dbReference>
<feature type="active site" description="Proton acceptor" evidence="8">
    <location>
        <position position="22"/>
    </location>
</feature>
<gene>
    <name evidence="8" type="primary">pth</name>
    <name evidence="11" type="ORF">FH969_14715</name>
</gene>
<keyword evidence="2 8" id="KW-0820">tRNA-binding</keyword>
<feature type="binding site" evidence="8">
    <location>
        <position position="122"/>
    </location>
    <ligand>
        <name>tRNA</name>
        <dbReference type="ChEBI" id="CHEBI:17843"/>
    </ligand>
</feature>
<dbReference type="GO" id="GO:0000049">
    <property type="term" value="F:tRNA binding"/>
    <property type="evidence" value="ECO:0007669"/>
    <property type="project" value="UniProtKB-UniRule"/>
</dbReference>
<dbReference type="Proteomes" id="UP000313849">
    <property type="component" value="Unassembled WGS sequence"/>
</dbReference>
<evidence type="ECO:0000256" key="3">
    <source>
        <dbReference type="ARBA" id="ARBA00022801"/>
    </source>
</evidence>
<dbReference type="EC" id="3.1.1.29" evidence="1 8"/>
<feature type="binding site" evidence="8">
    <location>
        <position position="17"/>
    </location>
    <ligand>
        <name>tRNA</name>
        <dbReference type="ChEBI" id="CHEBI:17843"/>
    </ligand>
</feature>
<dbReference type="InterPro" id="IPR001328">
    <property type="entry name" value="Pept_tRNA_hydro"/>
</dbReference>
<evidence type="ECO:0000256" key="9">
    <source>
        <dbReference type="RuleBase" id="RU000673"/>
    </source>
</evidence>
<organism evidence="11 12">
    <name type="scientific">Miniimonas arenae</name>
    <dbReference type="NCBI Taxonomy" id="676201"/>
    <lineage>
        <taxon>Bacteria</taxon>
        <taxon>Bacillati</taxon>
        <taxon>Actinomycetota</taxon>
        <taxon>Actinomycetes</taxon>
        <taxon>Micrococcales</taxon>
        <taxon>Beutenbergiaceae</taxon>
        <taxon>Miniimonas</taxon>
    </lineage>
</organism>
<dbReference type="HAMAP" id="MF_00083">
    <property type="entry name" value="Pept_tRNA_hydro_bact"/>
    <property type="match status" value="1"/>
</dbReference>
<keyword evidence="8" id="KW-0963">Cytoplasm</keyword>
<dbReference type="AlphaFoldDB" id="A0A5C5B775"/>
<evidence type="ECO:0000313" key="11">
    <source>
        <dbReference type="EMBL" id="TNU72823.1"/>
    </source>
</evidence>
<evidence type="ECO:0000313" key="12">
    <source>
        <dbReference type="Proteomes" id="UP000313849"/>
    </source>
</evidence>
<evidence type="ECO:0000256" key="1">
    <source>
        <dbReference type="ARBA" id="ARBA00013260"/>
    </source>
</evidence>
<feature type="site" description="Discriminates between blocked and unblocked aminoacyl-tRNA" evidence="8">
    <location>
        <position position="12"/>
    </location>
</feature>
<dbReference type="CDD" id="cd00462">
    <property type="entry name" value="PTH"/>
    <property type="match status" value="1"/>
</dbReference>
<dbReference type="Gene3D" id="3.40.50.1470">
    <property type="entry name" value="Peptidyl-tRNA hydrolase"/>
    <property type="match status" value="1"/>
</dbReference>